<keyword evidence="3" id="KW-1185">Reference proteome</keyword>
<sequence>MFAMIGKQVKKGSAVPNKNQYYASTGVVLDGGVWPSGDSYDHSGLWNRMAPSDEGGPARQYLQRQCTLRHLAPDGTCPPLGGLQAYFIWWLWSNARVAFLELWLGMTSLELWLEMADEHEELLSCGSGWRVLQSWDITNFIRIGNSTWRYGIWSVAGFPYVFYKLWRVNVAARHLEVFI</sequence>
<dbReference type="AlphaFoldDB" id="A0A4D6KUL8"/>
<evidence type="ECO:0000313" key="2">
    <source>
        <dbReference type="EMBL" id="QCD79587.1"/>
    </source>
</evidence>
<dbReference type="EMBL" id="CP039345">
    <property type="protein sequence ID" value="QCD79586.1"/>
    <property type="molecule type" value="Genomic_DNA"/>
</dbReference>
<reference evidence="2 3" key="1">
    <citation type="submission" date="2019-04" db="EMBL/GenBank/DDBJ databases">
        <title>An improved genome assembly and genetic linkage map for asparagus bean, Vigna unguiculata ssp. sesquipedialis.</title>
        <authorList>
            <person name="Xia Q."/>
            <person name="Zhang R."/>
            <person name="Dong Y."/>
        </authorList>
    </citation>
    <scope>NUCLEOTIDE SEQUENCE [LARGE SCALE GENOMIC DNA]</scope>
    <source>
        <tissue evidence="2">Leaf</tissue>
    </source>
</reference>
<evidence type="ECO:0000313" key="1">
    <source>
        <dbReference type="EMBL" id="QCD79586.1"/>
    </source>
</evidence>
<protein>
    <submittedName>
        <fullName evidence="2">Uncharacterized protein</fullName>
    </submittedName>
</protein>
<proteinExistence type="predicted"/>
<dbReference type="EMBL" id="CP039345">
    <property type="protein sequence ID" value="QCD79587.1"/>
    <property type="molecule type" value="Genomic_DNA"/>
</dbReference>
<evidence type="ECO:0000313" key="3">
    <source>
        <dbReference type="Proteomes" id="UP000501690"/>
    </source>
</evidence>
<dbReference type="Proteomes" id="UP000501690">
    <property type="component" value="Linkage Group LG1"/>
</dbReference>
<name>A0A4D6KUL8_VIGUN</name>
<accession>A0A4D6KUL8</accession>
<gene>
    <name evidence="1" type="ORF">DEO72_LG1g3231</name>
    <name evidence="2" type="ORF">DEO72_LG1g3232</name>
</gene>
<organism evidence="2 3">
    <name type="scientific">Vigna unguiculata</name>
    <name type="common">Cowpea</name>
    <dbReference type="NCBI Taxonomy" id="3917"/>
    <lineage>
        <taxon>Eukaryota</taxon>
        <taxon>Viridiplantae</taxon>
        <taxon>Streptophyta</taxon>
        <taxon>Embryophyta</taxon>
        <taxon>Tracheophyta</taxon>
        <taxon>Spermatophyta</taxon>
        <taxon>Magnoliopsida</taxon>
        <taxon>eudicotyledons</taxon>
        <taxon>Gunneridae</taxon>
        <taxon>Pentapetalae</taxon>
        <taxon>rosids</taxon>
        <taxon>fabids</taxon>
        <taxon>Fabales</taxon>
        <taxon>Fabaceae</taxon>
        <taxon>Papilionoideae</taxon>
        <taxon>50 kb inversion clade</taxon>
        <taxon>NPAAA clade</taxon>
        <taxon>indigoferoid/millettioid clade</taxon>
        <taxon>Phaseoleae</taxon>
        <taxon>Vigna</taxon>
    </lineage>
</organism>